<organism evidence="2 3">
    <name type="scientific">Blastopirellula marina DSM 3645</name>
    <dbReference type="NCBI Taxonomy" id="314230"/>
    <lineage>
        <taxon>Bacteria</taxon>
        <taxon>Pseudomonadati</taxon>
        <taxon>Planctomycetota</taxon>
        <taxon>Planctomycetia</taxon>
        <taxon>Pirellulales</taxon>
        <taxon>Pirellulaceae</taxon>
        <taxon>Blastopirellula</taxon>
    </lineage>
</organism>
<dbReference type="RefSeq" id="WP_002650686.1">
    <property type="nucleotide sequence ID" value="NZ_CH672376.1"/>
</dbReference>
<accession>A3ZWU6</accession>
<dbReference type="eggNOG" id="COG1287">
    <property type="taxonomic scope" value="Bacteria"/>
</dbReference>
<proteinExistence type="predicted"/>
<evidence type="ECO:0000313" key="3">
    <source>
        <dbReference type="Proteomes" id="UP000004358"/>
    </source>
</evidence>
<reference evidence="2 3" key="1">
    <citation type="submission" date="2006-02" db="EMBL/GenBank/DDBJ databases">
        <authorList>
            <person name="Amann R."/>
            <person name="Ferriera S."/>
            <person name="Johnson J."/>
            <person name="Kravitz S."/>
            <person name="Halpern A."/>
            <person name="Remington K."/>
            <person name="Beeson K."/>
            <person name="Tran B."/>
            <person name="Rogers Y.-H."/>
            <person name="Friedman R."/>
            <person name="Venter J.C."/>
        </authorList>
    </citation>
    <scope>NUCLEOTIDE SEQUENCE [LARGE SCALE GENOMIC DNA]</scope>
    <source>
        <strain evidence="2 3">DSM 3645</strain>
    </source>
</reference>
<feature type="transmembrane region" description="Helical" evidence="1">
    <location>
        <begin position="91"/>
        <end position="110"/>
    </location>
</feature>
<gene>
    <name evidence="2" type="ORF">DSM3645_13940</name>
</gene>
<dbReference type="EMBL" id="AANZ01000016">
    <property type="protein sequence ID" value="EAQ79070.1"/>
    <property type="molecule type" value="Genomic_DNA"/>
</dbReference>
<feature type="transmembrane region" description="Helical" evidence="1">
    <location>
        <begin position="335"/>
        <end position="352"/>
    </location>
</feature>
<dbReference type="Proteomes" id="UP000004358">
    <property type="component" value="Unassembled WGS sequence"/>
</dbReference>
<keyword evidence="1" id="KW-0812">Transmembrane</keyword>
<feature type="transmembrane region" description="Helical" evidence="1">
    <location>
        <begin position="193"/>
        <end position="223"/>
    </location>
</feature>
<sequence>MSVDSKSPAAPRGILHWGMLAAILLAVAMAVTPNVADPDLWGHVQYGADLLREGLPATTTYSYTAEGYRWINHENLSEVVLAIGAETIGPVGLLWGKCLLGLAIVGVMLWRCESQRLPLLVSGVVALLVALNLTNHWNARPQLSSFALFTVLIILLDQCFAGWRNDWRLPWLGAQFRRQSYQPLAASHPRMKWLWLCVPLFFVWANAHGGFVAGYAVFLGYLICRFLELSLDRGWQGAGMMRRLTLMAVVGGLATLVNPYGPHLHRWLLNSLGTARPEITEWHPLYELNLASVAFFALIAALVFSILCSRKPLDFTQLAITGVVGWQALAHQRHTPFLAILFGLWYAPHVASAWERCFGASSATESPSPRQAWMMGGGLAVVYGVLIAALVPRLSQMPTPRDQYPVSAMQYMADHHLQGRLVATYNWAQYAIHALASDGDTQLQFDGRFRTSYPQEVLDMHFDLILGPDPQMRNRSAASGPPDAGRVLKYGQPDLVLIDRGQPYSTQAMQQHSAEWTLLYQDSLAQVWGRRDEYGEPTSTRYVPPRERQISDAPQVGAVAWPAHPIRRQAIARAQPLPSIMPDHTEKGK</sequence>
<dbReference type="STRING" id="314230.DSM3645_13940"/>
<feature type="transmembrane region" description="Helical" evidence="1">
    <location>
        <begin position="14"/>
        <end position="36"/>
    </location>
</feature>
<feature type="transmembrane region" description="Helical" evidence="1">
    <location>
        <begin position="372"/>
        <end position="391"/>
    </location>
</feature>
<evidence type="ECO:0008006" key="4">
    <source>
        <dbReference type="Google" id="ProtNLM"/>
    </source>
</evidence>
<dbReference type="OrthoDB" id="9786218at2"/>
<dbReference type="AlphaFoldDB" id="A3ZWU6"/>
<feature type="transmembrane region" description="Helical" evidence="1">
    <location>
        <begin position="290"/>
        <end position="308"/>
    </location>
</feature>
<comment type="caution">
    <text evidence="2">The sequence shown here is derived from an EMBL/GenBank/DDBJ whole genome shotgun (WGS) entry which is preliminary data.</text>
</comment>
<name>A3ZWU6_9BACT</name>
<evidence type="ECO:0000313" key="2">
    <source>
        <dbReference type="EMBL" id="EAQ79070.1"/>
    </source>
</evidence>
<keyword evidence="1" id="KW-1133">Transmembrane helix</keyword>
<dbReference type="HOGENOM" id="CLU_033063_0_0_0"/>
<protein>
    <recommendedName>
        <fullName evidence="4">Transmembrane protein</fullName>
    </recommendedName>
</protein>
<evidence type="ECO:0000256" key="1">
    <source>
        <dbReference type="SAM" id="Phobius"/>
    </source>
</evidence>
<feature type="transmembrane region" description="Helical" evidence="1">
    <location>
        <begin position="244"/>
        <end position="261"/>
    </location>
</feature>
<feature type="transmembrane region" description="Helical" evidence="1">
    <location>
        <begin position="116"/>
        <end position="134"/>
    </location>
</feature>
<keyword evidence="1" id="KW-0472">Membrane</keyword>